<evidence type="ECO:0000313" key="2">
    <source>
        <dbReference type="Proteomes" id="UP000192573"/>
    </source>
</evidence>
<evidence type="ECO:0000313" key="1">
    <source>
        <dbReference type="EMBL" id="OQM39753.1"/>
    </source>
</evidence>
<dbReference type="AlphaFoldDB" id="A0A1V8NTP0"/>
<dbReference type="EMBL" id="NAEW01000017">
    <property type="protein sequence ID" value="OQM39753.1"/>
    <property type="molecule type" value="Genomic_DNA"/>
</dbReference>
<name>A0A1V8NTP0_CITBR</name>
<proteinExistence type="predicted"/>
<reference evidence="1 2" key="1">
    <citation type="submission" date="2017-03" db="EMBL/GenBank/DDBJ databases">
        <authorList>
            <person name="Afonso C.L."/>
            <person name="Miller P.J."/>
            <person name="Scott M.A."/>
            <person name="Spackman E."/>
            <person name="Goraichik I."/>
            <person name="Dimitrov K.M."/>
            <person name="Suarez D.L."/>
            <person name="Swayne D.E."/>
        </authorList>
    </citation>
    <scope>NUCLEOTIDE SEQUENCE [LARGE SCALE GENOMIC DNA]</scope>
    <source>
        <strain evidence="1 2">ATCC 51113</strain>
    </source>
</reference>
<dbReference type="Proteomes" id="UP000192573">
    <property type="component" value="Unassembled WGS sequence"/>
</dbReference>
<protein>
    <submittedName>
        <fullName evidence="1">Uncharacterized protein</fullName>
    </submittedName>
</protein>
<organism evidence="1 2">
    <name type="scientific">Citrobacter braakii</name>
    <dbReference type="NCBI Taxonomy" id="57706"/>
    <lineage>
        <taxon>Bacteria</taxon>
        <taxon>Pseudomonadati</taxon>
        <taxon>Pseudomonadota</taxon>
        <taxon>Gammaproteobacteria</taxon>
        <taxon>Enterobacterales</taxon>
        <taxon>Enterobacteriaceae</taxon>
        <taxon>Citrobacter</taxon>
        <taxon>Citrobacter freundii complex</taxon>
    </lineage>
</organism>
<gene>
    <name evidence="1" type="ORF">BZK42_22755</name>
</gene>
<accession>A0A1V8NTP0</accession>
<sequence length="65" mass="6804">MLAALAHLSHIVNYAPGDALACRLPATRNPLGWVIIFSLPVRGGVGVGFVGPISRAPSGISRLWL</sequence>
<comment type="caution">
    <text evidence="1">The sequence shown here is derived from an EMBL/GenBank/DDBJ whole genome shotgun (WGS) entry which is preliminary data.</text>
</comment>